<proteinExistence type="inferred from homology"/>
<comment type="similarity">
    <text evidence="3">Belongs to the PTH2 family.</text>
</comment>
<evidence type="ECO:0000256" key="3">
    <source>
        <dbReference type="ARBA" id="ARBA00038050"/>
    </source>
</evidence>
<evidence type="ECO:0000256" key="1">
    <source>
        <dbReference type="ARBA" id="ARBA00013260"/>
    </source>
</evidence>
<dbReference type="InterPro" id="IPR002833">
    <property type="entry name" value="PTH2"/>
</dbReference>
<dbReference type="PANTHER" id="PTHR12649">
    <property type="entry name" value="PEPTIDYL-TRNA HYDROLASE 2"/>
    <property type="match status" value="1"/>
</dbReference>
<keyword evidence="7" id="KW-1185">Reference proteome</keyword>
<dbReference type="InterPro" id="IPR023476">
    <property type="entry name" value="Pep_tRNA_hydro_II_dom_sf"/>
</dbReference>
<name>A0ABR4NN99_9SACH</name>
<dbReference type="NCBIfam" id="TIGR00283">
    <property type="entry name" value="arch_pth2"/>
    <property type="match status" value="1"/>
</dbReference>
<feature type="compositionally biased region" description="Acidic residues" evidence="5">
    <location>
        <begin position="61"/>
        <end position="82"/>
    </location>
</feature>
<dbReference type="CDD" id="cd02430">
    <property type="entry name" value="PTH2"/>
    <property type="match status" value="1"/>
</dbReference>
<dbReference type="EC" id="3.1.1.29" evidence="1"/>
<comment type="caution">
    <text evidence="6">The sequence shown here is derived from an EMBL/GenBank/DDBJ whole genome shotgun (WGS) entry which is preliminary data.</text>
</comment>
<evidence type="ECO:0000313" key="7">
    <source>
        <dbReference type="Proteomes" id="UP001623330"/>
    </source>
</evidence>
<sequence length="213" mass="23299">MTNAIPSFFGVAITSLAAGYYLGTLSNVESPRKSKKAQQQEVIKKCKEEAEALEQQQQHADEEDEEDDDEEDYSDDSDEEIESLTLNDVPGEVRMALVIRQDLGMQKGKIAAQCAHAALACFRHIATDPNKRSYNPVMTQRWLRCGQAKITLKCPDKEKMDELYAMAISLGVNAAVIHDAGRTQIAAGSATVLGIGPAPKAVLDQITGDLKLY</sequence>
<dbReference type="Gene3D" id="3.40.1490.10">
    <property type="entry name" value="Bit1"/>
    <property type="match status" value="1"/>
</dbReference>
<dbReference type="SUPFAM" id="SSF102462">
    <property type="entry name" value="Peptidyl-tRNA hydrolase II"/>
    <property type="match status" value="1"/>
</dbReference>
<feature type="region of interest" description="Disordered" evidence="5">
    <location>
        <begin position="48"/>
        <end position="85"/>
    </location>
</feature>
<evidence type="ECO:0000313" key="6">
    <source>
        <dbReference type="EMBL" id="KAL3229275.1"/>
    </source>
</evidence>
<gene>
    <name evidence="6" type="ORF">RNJ44_02362</name>
</gene>
<evidence type="ECO:0000256" key="5">
    <source>
        <dbReference type="SAM" id="MobiDB-lite"/>
    </source>
</evidence>
<evidence type="ECO:0000256" key="2">
    <source>
        <dbReference type="ARBA" id="ARBA00022801"/>
    </source>
</evidence>
<dbReference type="EMBL" id="JBEVYD010000012">
    <property type="protein sequence ID" value="KAL3229275.1"/>
    <property type="molecule type" value="Genomic_DNA"/>
</dbReference>
<keyword evidence="2 6" id="KW-0378">Hydrolase</keyword>
<dbReference type="Pfam" id="PF01981">
    <property type="entry name" value="PTH2"/>
    <property type="match status" value="1"/>
</dbReference>
<organism evidence="6 7">
    <name type="scientific">Nakaseomyces bracarensis</name>
    <dbReference type="NCBI Taxonomy" id="273131"/>
    <lineage>
        <taxon>Eukaryota</taxon>
        <taxon>Fungi</taxon>
        <taxon>Dikarya</taxon>
        <taxon>Ascomycota</taxon>
        <taxon>Saccharomycotina</taxon>
        <taxon>Saccharomycetes</taxon>
        <taxon>Saccharomycetales</taxon>
        <taxon>Saccharomycetaceae</taxon>
        <taxon>Nakaseomyces</taxon>
    </lineage>
</organism>
<dbReference type="PANTHER" id="PTHR12649:SF11">
    <property type="entry name" value="PEPTIDYL-TRNA HYDROLASE 2, MITOCHONDRIAL"/>
    <property type="match status" value="1"/>
</dbReference>
<reference evidence="6 7" key="1">
    <citation type="submission" date="2024-05" db="EMBL/GenBank/DDBJ databases">
        <title>Long read based assembly of the Candida bracarensis genome reveals expanded adhesin content.</title>
        <authorList>
            <person name="Marcet-Houben M."/>
            <person name="Ksiezopolska E."/>
            <person name="Gabaldon T."/>
        </authorList>
    </citation>
    <scope>NUCLEOTIDE SEQUENCE [LARGE SCALE GENOMIC DNA]</scope>
    <source>
        <strain evidence="6 7">CBM6</strain>
    </source>
</reference>
<dbReference type="GO" id="GO:0016787">
    <property type="term" value="F:hydrolase activity"/>
    <property type="evidence" value="ECO:0007669"/>
    <property type="project" value="UniProtKB-KW"/>
</dbReference>
<accession>A0ABR4NN99</accession>
<protein>
    <recommendedName>
        <fullName evidence="1">peptidyl-tRNA hydrolase</fullName>
        <ecNumber evidence="1">3.1.1.29</ecNumber>
    </recommendedName>
</protein>
<comment type="catalytic activity">
    <reaction evidence="4">
        <text>an N-acyl-L-alpha-aminoacyl-tRNA + H2O = an N-acyl-L-amino acid + a tRNA + H(+)</text>
        <dbReference type="Rhea" id="RHEA:54448"/>
        <dbReference type="Rhea" id="RHEA-COMP:10123"/>
        <dbReference type="Rhea" id="RHEA-COMP:13883"/>
        <dbReference type="ChEBI" id="CHEBI:15377"/>
        <dbReference type="ChEBI" id="CHEBI:15378"/>
        <dbReference type="ChEBI" id="CHEBI:59874"/>
        <dbReference type="ChEBI" id="CHEBI:78442"/>
        <dbReference type="ChEBI" id="CHEBI:138191"/>
        <dbReference type="EC" id="3.1.1.29"/>
    </reaction>
</comment>
<dbReference type="Proteomes" id="UP001623330">
    <property type="component" value="Unassembled WGS sequence"/>
</dbReference>
<evidence type="ECO:0000256" key="4">
    <source>
        <dbReference type="ARBA" id="ARBA00048707"/>
    </source>
</evidence>